<proteinExistence type="predicted"/>
<evidence type="ECO:0000313" key="3">
    <source>
        <dbReference type="Proteomes" id="UP000065807"/>
    </source>
</evidence>
<organism evidence="2 3">
    <name type="scientific">Limnochorda pilosa</name>
    <dbReference type="NCBI Taxonomy" id="1555112"/>
    <lineage>
        <taxon>Bacteria</taxon>
        <taxon>Bacillati</taxon>
        <taxon>Bacillota</taxon>
        <taxon>Limnochordia</taxon>
        <taxon>Limnochordales</taxon>
        <taxon>Limnochordaceae</taxon>
        <taxon>Limnochorda</taxon>
    </lineage>
</organism>
<feature type="domain" description="GerMN" evidence="1">
    <location>
        <begin position="27"/>
        <end position="116"/>
    </location>
</feature>
<name>A0A0K2SJ85_LIMPI</name>
<protein>
    <recommendedName>
        <fullName evidence="1">GerMN domain-containing protein</fullName>
    </recommendedName>
</protein>
<reference evidence="3" key="2">
    <citation type="journal article" date="2016" name="Int. J. Syst. Evol. Microbiol.">
        <title>Complete genome sequence and cell structure of Limnochorda pilosa, a Gram-negative spore-former within the phylum Firmicutes.</title>
        <authorList>
            <person name="Watanabe M."/>
            <person name="Kojima H."/>
            <person name="Fukui M."/>
        </authorList>
    </citation>
    <scope>NUCLEOTIDE SEQUENCE [LARGE SCALE GENOMIC DNA]</scope>
    <source>
        <strain evidence="3">HC45</strain>
    </source>
</reference>
<reference evidence="3" key="1">
    <citation type="submission" date="2015-07" db="EMBL/GenBank/DDBJ databases">
        <title>Complete genome sequence and phylogenetic analysis of Limnochorda pilosa.</title>
        <authorList>
            <person name="Watanabe M."/>
            <person name="Kojima H."/>
            <person name="Fukui M."/>
        </authorList>
    </citation>
    <scope>NUCLEOTIDE SEQUENCE [LARGE SCALE GENOMIC DNA]</scope>
    <source>
        <strain evidence="3">HC45</strain>
    </source>
</reference>
<accession>A0A0K2SJ85</accession>
<dbReference type="EMBL" id="AP014924">
    <property type="protein sequence ID" value="BAS27153.1"/>
    <property type="molecule type" value="Genomic_DNA"/>
</dbReference>
<sequence length="150" mass="16123">MLVYYATQDAMGLVGLPTRLPREQVTPEGVLDALFSGARRRGDYVNPIPMGGRVQWVQVSGPVATVSLNQALVDNHPGGSAGELLTVYGIVETLTQLPGIQRVQLLVEGQRVESLKGHVDLTRPLAPDPGRIVQRRAERLQTGTPPAEGP</sequence>
<evidence type="ECO:0000259" key="1">
    <source>
        <dbReference type="SMART" id="SM00909"/>
    </source>
</evidence>
<dbReference type="SMART" id="SM00909">
    <property type="entry name" value="Germane"/>
    <property type="match status" value="1"/>
</dbReference>
<evidence type="ECO:0000313" key="2">
    <source>
        <dbReference type="EMBL" id="BAS27153.1"/>
    </source>
</evidence>
<dbReference type="Proteomes" id="UP000065807">
    <property type="component" value="Chromosome"/>
</dbReference>
<dbReference type="Pfam" id="PF10646">
    <property type="entry name" value="Germane"/>
    <property type="match status" value="1"/>
</dbReference>
<dbReference type="InterPro" id="IPR019606">
    <property type="entry name" value="GerMN"/>
</dbReference>
<keyword evidence="3" id="KW-1185">Reference proteome</keyword>
<dbReference type="KEGG" id="lpil:LIP_1296"/>
<dbReference type="STRING" id="1555112.LIP_1296"/>
<gene>
    <name evidence="2" type="ORF">LIP_1296</name>
</gene>
<dbReference type="AlphaFoldDB" id="A0A0K2SJ85"/>